<gene>
    <name evidence="1" type="ORF">MBLL_00356</name>
</gene>
<evidence type="ECO:0008006" key="2">
    <source>
        <dbReference type="Google" id="ProtNLM"/>
    </source>
</evidence>
<dbReference type="PANTHER" id="PTHR36455:SF1">
    <property type="entry name" value="BLR8292 PROTEIN"/>
    <property type="match status" value="1"/>
</dbReference>
<dbReference type="InterPro" id="IPR008878">
    <property type="entry name" value="Transposase_IS66_Orf2"/>
</dbReference>
<dbReference type="Pfam" id="PF05717">
    <property type="entry name" value="TnpB_IS66"/>
    <property type="match status" value="1"/>
</dbReference>
<reference evidence="1" key="1">
    <citation type="submission" date="2019-12" db="EMBL/GenBank/DDBJ databases">
        <authorList>
            <person name="Cremers G."/>
        </authorList>
    </citation>
    <scope>NUCLEOTIDE SEQUENCE</scope>
    <source>
        <strain evidence="1">Mbul2</strain>
        <plasmid evidence="1">1</plasmid>
    </source>
</reference>
<keyword evidence="1" id="KW-0614">Plasmid</keyword>
<dbReference type="PANTHER" id="PTHR36455">
    <property type="match status" value="1"/>
</dbReference>
<dbReference type="EMBL" id="LR743510">
    <property type="protein sequence ID" value="CAA2136825.1"/>
    <property type="molecule type" value="Genomic_DNA"/>
</dbReference>
<evidence type="ECO:0000313" key="1">
    <source>
        <dbReference type="EMBL" id="CAA2136825.1"/>
    </source>
</evidence>
<organism evidence="1">
    <name type="scientific">Methylobacterium bullatum</name>
    <dbReference type="NCBI Taxonomy" id="570505"/>
    <lineage>
        <taxon>Bacteria</taxon>
        <taxon>Pseudomonadati</taxon>
        <taxon>Pseudomonadota</taxon>
        <taxon>Alphaproteobacteria</taxon>
        <taxon>Hyphomicrobiales</taxon>
        <taxon>Methylobacteriaceae</taxon>
        <taxon>Methylobacterium</taxon>
    </lineage>
</organism>
<dbReference type="RefSeq" id="WP_422395318.1">
    <property type="nucleotide sequence ID" value="NZ_LR743510.1"/>
</dbReference>
<geneLocation type="plasmid" evidence="1">
    <name>1</name>
</geneLocation>
<name>A0A679JL21_9HYPH</name>
<dbReference type="AlphaFoldDB" id="A0A679JL21"/>
<dbReference type="NCBIfam" id="NF033819">
    <property type="entry name" value="IS66_TnpB"/>
    <property type="match status" value="1"/>
</dbReference>
<protein>
    <recommendedName>
        <fullName evidence="2">Transposase</fullName>
    </recommendedName>
</protein>
<proteinExistence type="predicted"/>
<accession>A0A679JL21</accession>
<sequence>MIPTPSGSRVWLATGHTDMRKGFDGLASLVQDHLARDPFSGQAFVFRGRQGHLIKVPWWDGQGLCLFAKRLEKNRFVWWRCTRASGSATPCGRLSIRCGIARAHAVPPFEVFLSAQ</sequence>